<evidence type="ECO:0000313" key="2">
    <source>
        <dbReference type="EMBL" id="WHV01117.1"/>
    </source>
</evidence>
<protein>
    <recommendedName>
        <fullName evidence="4">IMV membrane protein</fullName>
    </recommendedName>
</protein>
<gene>
    <name evidence="2" type="ORF">CDPV99-001</name>
    <name evidence="3" type="ORF">CDPV99-330</name>
</gene>
<evidence type="ECO:0000313" key="3">
    <source>
        <dbReference type="EMBL" id="WHV01446.1"/>
    </source>
</evidence>
<feature type="transmembrane region" description="Helical" evidence="1">
    <location>
        <begin position="59"/>
        <end position="79"/>
    </location>
</feature>
<keyword evidence="1" id="KW-1133">Transmembrane helix</keyword>
<feature type="transmembrane region" description="Helical" evidence="1">
    <location>
        <begin position="32"/>
        <end position="53"/>
    </location>
</feature>
<proteinExistence type="predicted"/>
<dbReference type="EMBL" id="OQ865376">
    <property type="protein sequence ID" value="WHV01446.1"/>
    <property type="molecule type" value="Genomic_DNA"/>
</dbReference>
<dbReference type="EMBL" id="OQ865376">
    <property type="protein sequence ID" value="WHV01117.1"/>
    <property type="molecule type" value="Genomic_DNA"/>
</dbReference>
<organism evidence="3">
    <name type="scientific">Condorpox virus</name>
    <dbReference type="NCBI Taxonomy" id="3049970"/>
    <lineage>
        <taxon>Viruses</taxon>
        <taxon>Varidnaviria</taxon>
        <taxon>Bamfordvirae</taxon>
        <taxon>Nucleocytoviricota</taxon>
        <taxon>Pokkesviricetes</taxon>
        <taxon>Chitovirales</taxon>
        <taxon>Poxviridae</taxon>
        <taxon>Chordopoxvirinae</taxon>
        <taxon>Avipoxvirus</taxon>
    </lineage>
</organism>
<sequence length="87" mass="10135">MDSEKQNPDSDYLLISLDYGNGEKVYYTKNPFSIMLIYFLFFIILLSVFTALTSSYICMAIMIVLLTLLFINYNVTFSIKSTPIRRH</sequence>
<keyword evidence="1" id="KW-0472">Membrane</keyword>
<evidence type="ECO:0000256" key="1">
    <source>
        <dbReference type="SAM" id="Phobius"/>
    </source>
</evidence>
<keyword evidence="1" id="KW-0812">Transmembrane</keyword>
<evidence type="ECO:0008006" key="4">
    <source>
        <dbReference type="Google" id="ProtNLM"/>
    </source>
</evidence>
<reference evidence="3" key="1">
    <citation type="submission" date="2023-04" db="EMBL/GenBank/DDBJ databases">
        <title>Genomic characterization of avipoxvirus isolates from Andean condor (Vultur gryphus).</title>
        <authorList>
            <person name="Butt S.L."/>
            <person name="Do Nascimento G.M."/>
            <person name="Tripathy D.N."/>
            <person name="Diel D.G."/>
        </authorList>
    </citation>
    <scope>NUCLEOTIDE SEQUENCE</scope>
    <source>
        <strain evidence="3">CDPV99</strain>
    </source>
</reference>
<name>A0AAT9UQ28_9POXV</name>
<accession>A0AAT9UQ28</accession>